<name>A0A2V3XXY5_9FIRM</name>
<dbReference type="GeneID" id="86063932"/>
<dbReference type="SUPFAM" id="SSF81606">
    <property type="entry name" value="PP2C-like"/>
    <property type="match status" value="1"/>
</dbReference>
<dbReference type="AlphaFoldDB" id="A0A2V3XXY5"/>
<gene>
    <name evidence="2" type="ORF">DFR60_11597</name>
</gene>
<comment type="caution">
    <text evidence="2">The sequence shown here is derived from an EMBL/GenBank/DDBJ whole genome shotgun (WGS) entry which is preliminary data.</text>
</comment>
<dbReference type="InterPro" id="IPR036457">
    <property type="entry name" value="PPM-type-like_dom_sf"/>
</dbReference>
<protein>
    <submittedName>
        <fullName evidence="2">Serine/threonine protein phosphatase PrpC</fullName>
    </submittedName>
</protein>
<keyword evidence="3" id="KW-1185">Reference proteome</keyword>
<reference evidence="2 3" key="1">
    <citation type="submission" date="2018-05" db="EMBL/GenBank/DDBJ databases">
        <title>Genomic Encyclopedia of Type Strains, Phase IV (KMG-IV): sequencing the most valuable type-strain genomes for metagenomic binning, comparative biology and taxonomic classification.</title>
        <authorList>
            <person name="Goeker M."/>
        </authorList>
    </citation>
    <scope>NUCLEOTIDE SEQUENCE [LARGE SCALE GENOMIC DNA]</scope>
    <source>
        <strain evidence="2 3">DSM 24995</strain>
    </source>
</reference>
<dbReference type="EMBL" id="QJKD01000015">
    <property type="protein sequence ID" value="PXX48924.1"/>
    <property type="molecule type" value="Genomic_DNA"/>
</dbReference>
<feature type="domain" description="PPM-type phosphatase" evidence="1">
    <location>
        <begin position="3"/>
        <end position="241"/>
    </location>
</feature>
<dbReference type="InterPro" id="IPR001932">
    <property type="entry name" value="PPM-type_phosphatase-like_dom"/>
</dbReference>
<dbReference type="CDD" id="cd00143">
    <property type="entry name" value="PP2Cc"/>
    <property type="match status" value="1"/>
</dbReference>
<dbReference type="Pfam" id="PF13672">
    <property type="entry name" value="PP2C_2"/>
    <property type="match status" value="1"/>
</dbReference>
<dbReference type="SMART" id="SM00332">
    <property type="entry name" value="PP2Cc"/>
    <property type="match status" value="1"/>
</dbReference>
<evidence type="ECO:0000313" key="3">
    <source>
        <dbReference type="Proteomes" id="UP000248057"/>
    </source>
</evidence>
<accession>A0A2V3XXY5</accession>
<dbReference type="SMART" id="SM00331">
    <property type="entry name" value="PP2C_SIG"/>
    <property type="match status" value="1"/>
</dbReference>
<evidence type="ECO:0000259" key="1">
    <source>
        <dbReference type="PROSITE" id="PS51746"/>
    </source>
</evidence>
<dbReference type="RefSeq" id="WP_110325071.1">
    <property type="nucleotide sequence ID" value="NZ_QJKD01000015.1"/>
</dbReference>
<dbReference type="Gene3D" id="3.60.40.10">
    <property type="entry name" value="PPM-type phosphatase domain"/>
    <property type="match status" value="1"/>
</dbReference>
<sequence length="245" mass="28157">MITYSLLCKEGGRQNNEDCTGMFEGREALYFALADGLGGHGKGEVASRIAVETSMEILSEEPAYSEDSLRKAFDISQQNIIEYQKADRMASDMKTTLVLLQVGEELIQWGHIGDSRLYYFQEKCLMERTYDHSVPQMLVAAGKLKEKKIRNHPDRNRLLRVMGIEWEQNRYELHDPIERNGNQQFLLCSDGFWELIEEKKMTSCLKKAGSPQQWIDMMEEVILKNGRKKEMDNYSAVAVWAGQEG</sequence>
<proteinExistence type="predicted"/>
<organism evidence="2 3">
    <name type="scientific">Hungatella effluvii</name>
    <dbReference type="NCBI Taxonomy" id="1096246"/>
    <lineage>
        <taxon>Bacteria</taxon>
        <taxon>Bacillati</taxon>
        <taxon>Bacillota</taxon>
        <taxon>Clostridia</taxon>
        <taxon>Lachnospirales</taxon>
        <taxon>Lachnospiraceae</taxon>
        <taxon>Hungatella</taxon>
    </lineage>
</organism>
<dbReference type="Proteomes" id="UP000248057">
    <property type="component" value="Unassembled WGS sequence"/>
</dbReference>
<dbReference type="PROSITE" id="PS51746">
    <property type="entry name" value="PPM_2"/>
    <property type="match status" value="1"/>
</dbReference>
<evidence type="ECO:0000313" key="2">
    <source>
        <dbReference type="EMBL" id="PXX48924.1"/>
    </source>
</evidence>